<dbReference type="Proteomes" id="UP000092555">
    <property type="component" value="Unassembled WGS sequence"/>
</dbReference>
<feature type="region of interest" description="Disordered" evidence="9">
    <location>
        <begin position="141"/>
        <end position="161"/>
    </location>
</feature>
<keyword evidence="4 8" id="KW-0227">DNA damage</keyword>
<comment type="similarity">
    <text evidence="2 8">Belongs to the CSM3 family.</text>
</comment>
<feature type="non-terminal residue" evidence="11">
    <location>
        <position position="161"/>
    </location>
</feature>
<dbReference type="InterPro" id="IPR040038">
    <property type="entry name" value="TIPIN/Csm3/Swi3"/>
</dbReference>
<evidence type="ECO:0000313" key="11">
    <source>
        <dbReference type="EMBL" id="OBA21559.1"/>
    </source>
</evidence>
<evidence type="ECO:0000256" key="7">
    <source>
        <dbReference type="ARBA" id="ARBA00023306"/>
    </source>
</evidence>
<evidence type="ECO:0000256" key="8">
    <source>
        <dbReference type="RuleBase" id="RU366049"/>
    </source>
</evidence>
<dbReference type="GO" id="GO:0031298">
    <property type="term" value="C:replication fork protection complex"/>
    <property type="evidence" value="ECO:0007669"/>
    <property type="project" value="TreeGrafter"/>
</dbReference>
<keyword evidence="5" id="KW-0236">DNA replication inhibitor</keyword>
<comment type="subunit">
    <text evidence="3">Component of the fork protection complex (FPC) consisting of TOF1 and CSM3.</text>
</comment>
<comment type="subcellular location">
    <subcellularLocation>
        <location evidence="1 8">Nucleus</location>
    </subcellularLocation>
</comment>
<comment type="caution">
    <text evidence="11">The sequence shown here is derived from an EMBL/GenBank/DDBJ whole genome shotgun (WGS) entry which is preliminary data.</text>
</comment>
<dbReference type="PANTHER" id="PTHR13220:SF11">
    <property type="entry name" value="TIMELESS-INTERACTING PROTEIN"/>
    <property type="match status" value="1"/>
</dbReference>
<dbReference type="GO" id="GO:0043111">
    <property type="term" value="P:replication fork arrest"/>
    <property type="evidence" value="ECO:0007669"/>
    <property type="project" value="TreeGrafter"/>
</dbReference>
<dbReference type="STRING" id="869754.A0A1A0HBP6"/>
<dbReference type="AlphaFoldDB" id="A0A1A0HBP6"/>
<dbReference type="GeneID" id="30028234"/>
<dbReference type="GO" id="GO:0031297">
    <property type="term" value="P:replication fork processing"/>
    <property type="evidence" value="ECO:0007669"/>
    <property type="project" value="UniProtKB-UniRule"/>
</dbReference>
<evidence type="ECO:0000256" key="6">
    <source>
        <dbReference type="ARBA" id="ARBA00023242"/>
    </source>
</evidence>
<dbReference type="GO" id="GO:0003677">
    <property type="term" value="F:DNA binding"/>
    <property type="evidence" value="ECO:0007669"/>
    <property type="project" value="TreeGrafter"/>
</dbReference>
<dbReference type="Pfam" id="PF07962">
    <property type="entry name" value="Swi3"/>
    <property type="match status" value="1"/>
</dbReference>
<evidence type="ECO:0000313" key="12">
    <source>
        <dbReference type="Proteomes" id="UP000092555"/>
    </source>
</evidence>
<dbReference type="InterPro" id="IPR012923">
    <property type="entry name" value="Csm3"/>
</dbReference>
<comment type="function">
    <text evidence="8">Plays an important role in the control of DNA replication and the maintenance of replication fork stability.</text>
</comment>
<proteinExistence type="inferred from homology"/>
<dbReference type="GO" id="GO:0000076">
    <property type="term" value="P:DNA replication checkpoint signaling"/>
    <property type="evidence" value="ECO:0007669"/>
    <property type="project" value="UniProtKB-UniRule"/>
</dbReference>
<dbReference type="OrthoDB" id="437078at2759"/>
<evidence type="ECO:0000256" key="4">
    <source>
        <dbReference type="ARBA" id="ARBA00022763"/>
    </source>
</evidence>
<name>A0A1A0HBP6_9ASCO</name>
<gene>
    <name evidence="11" type="ORF">METBIDRAFT_23211</name>
</gene>
<evidence type="ECO:0000256" key="5">
    <source>
        <dbReference type="ARBA" id="ARBA00022880"/>
    </source>
</evidence>
<sequence>SEKNDLGLDQPLKLGRVSRIAKLTDELLFETHRGLPQVRNNYPKLVRAMRKNDLAYASKVLKKQVSKSAAHQLKVSSEVENLQKVLLFYQLWCHGLFPKATFQDCLQMLRGHKSVAMREYRRGLLNNEIRRLKVEKGIIVEDPENEPGDSDDEFYDPASNG</sequence>
<evidence type="ECO:0000256" key="3">
    <source>
        <dbReference type="ARBA" id="ARBA00011217"/>
    </source>
</evidence>
<feature type="domain" description="Chromosome segregation in meiosis protein 3" evidence="10">
    <location>
        <begin position="22"/>
        <end position="128"/>
    </location>
</feature>
<dbReference type="EMBL" id="LXTC01000003">
    <property type="protein sequence ID" value="OBA21559.1"/>
    <property type="molecule type" value="Genomic_DNA"/>
</dbReference>
<feature type="compositionally biased region" description="Acidic residues" evidence="9">
    <location>
        <begin position="141"/>
        <end position="155"/>
    </location>
</feature>
<evidence type="ECO:0000256" key="2">
    <source>
        <dbReference type="ARBA" id="ARBA00006075"/>
    </source>
</evidence>
<accession>A0A1A0HBP6</accession>
<keyword evidence="7 8" id="KW-0131">Cell cycle</keyword>
<feature type="non-terminal residue" evidence="11">
    <location>
        <position position="1"/>
    </location>
</feature>
<evidence type="ECO:0000256" key="1">
    <source>
        <dbReference type="ARBA" id="ARBA00004123"/>
    </source>
</evidence>
<organism evidence="11 12">
    <name type="scientific">Metschnikowia bicuspidata var. bicuspidata NRRL YB-4993</name>
    <dbReference type="NCBI Taxonomy" id="869754"/>
    <lineage>
        <taxon>Eukaryota</taxon>
        <taxon>Fungi</taxon>
        <taxon>Dikarya</taxon>
        <taxon>Ascomycota</taxon>
        <taxon>Saccharomycotina</taxon>
        <taxon>Pichiomycetes</taxon>
        <taxon>Metschnikowiaceae</taxon>
        <taxon>Metschnikowia</taxon>
    </lineage>
</organism>
<evidence type="ECO:0000256" key="9">
    <source>
        <dbReference type="SAM" id="MobiDB-lite"/>
    </source>
</evidence>
<dbReference type="PANTHER" id="PTHR13220">
    <property type="entry name" value="TIMELESS INTERACTING-RELATED"/>
    <property type="match status" value="1"/>
</dbReference>
<keyword evidence="12" id="KW-1185">Reference proteome</keyword>
<protein>
    <recommendedName>
        <fullName evidence="8">Chromosome segregation in meiosis protein</fullName>
    </recommendedName>
</protein>
<reference evidence="11 12" key="1">
    <citation type="submission" date="2016-05" db="EMBL/GenBank/DDBJ databases">
        <title>Comparative genomics of biotechnologically important yeasts.</title>
        <authorList>
            <consortium name="DOE Joint Genome Institute"/>
            <person name="Riley R."/>
            <person name="Haridas S."/>
            <person name="Wolfe K.H."/>
            <person name="Lopes M.R."/>
            <person name="Hittinger C.T."/>
            <person name="Goker M."/>
            <person name="Salamov A."/>
            <person name="Wisecaver J."/>
            <person name="Long T.M."/>
            <person name="Aerts A.L."/>
            <person name="Barry K."/>
            <person name="Choi C."/>
            <person name="Clum A."/>
            <person name="Coughlan A.Y."/>
            <person name="Deshpande S."/>
            <person name="Douglass A.P."/>
            <person name="Hanson S.J."/>
            <person name="Klenk H.-P."/>
            <person name="LaButti K."/>
            <person name="Lapidus A."/>
            <person name="Lindquist E."/>
            <person name="Lipzen A."/>
            <person name="Meier-kolthoff J.P."/>
            <person name="Ohm R.A."/>
            <person name="Otillar R.P."/>
            <person name="Pangilinan J."/>
            <person name="Peng Y."/>
            <person name="Rokas A."/>
            <person name="Rosa C.A."/>
            <person name="Scheuner C."/>
            <person name="Sibirny A.A."/>
            <person name="Slot J.C."/>
            <person name="Stielow J.B."/>
            <person name="Sun H."/>
            <person name="Kurtzman C.P."/>
            <person name="Blackwell M."/>
            <person name="Grigoriev I.V."/>
            <person name="Jeffries T.W."/>
        </authorList>
    </citation>
    <scope>NUCLEOTIDE SEQUENCE [LARGE SCALE GENOMIC DNA]</scope>
    <source>
        <strain evidence="11 12">NRRL YB-4993</strain>
    </source>
</reference>
<dbReference type="RefSeq" id="XP_018712069.1">
    <property type="nucleotide sequence ID" value="XM_018855258.1"/>
</dbReference>
<dbReference type="GO" id="GO:0006974">
    <property type="term" value="P:DNA damage response"/>
    <property type="evidence" value="ECO:0007669"/>
    <property type="project" value="UniProtKB-KW"/>
</dbReference>
<evidence type="ECO:0000259" key="10">
    <source>
        <dbReference type="Pfam" id="PF07962"/>
    </source>
</evidence>
<keyword evidence="6 8" id="KW-0539">Nucleus</keyword>